<keyword evidence="7" id="KW-0326">Glycosidase</keyword>
<dbReference type="GO" id="GO:0008930">
    <property type="term" value="F:methylthioadenosine nucleosidase activity"/>
    <property type="evidence" value="ECO:0007669"/>
    <property type="project" value="InterPro"/>
</dbReference>
<dbReference type="GO" id="GO:0005829">
    <property type="term" value="C:cytosol"/>
    <property type="evidence" value="ECO:0007669"/>
    <property type="project" value="TreeGrafter"/>
</dbReference>
<evidence type="ECO:0000256" key="4">
    <source>
        <dbReference type="ARBA" id="ARBA00022801"/>
    </source>
</evidence>
<keyword evidence="3" id="KW-0028">Amino-acid biosynthesis</keyword>
<dbReference type="Gene3D" id="3.40.50.1580">
    <property type="entry name" value="Nucleoside phosphorylase domain"/>
    <property type="match status" value="1"/>
</dbReference>
<organism evidence="7">
    <name type="scientific">Clostridium paraputrificum</name>
    <dbReference type="NCBI Taxonomy" id="29363"/>
    <lineage>
        <taxon>Bacteria</taxon>
        <taxon>Bacillati</taxon>
        <taxon>Bacillota</taxon>
        <taxon>Clostridia</taxon>
        <taxon>Eubacteriales</taxon>
        <taxon>Clostridiaceae</taxon>
        <taxon>Clostridium</taxon>
    </lineage>
</organism>
<accession>A0A6N3E8N7</accession>
<evidence type="ECO:0000259" key="6">
    <source>
        <dbReference type="Pfam" id="PF01048"/>
    </source>
</evidence>
<evidence type="ECO:0000256" key="2">
    <source>
        <dbReference type="ARBA" id="ARBA00011974"/>
    </source>
</evidence>
<name>A0A6N3E8N7_9CLOT</name>
<evidence type="ECO:0000256" key="3">
    <source>
        <dbReference type="ARBA" id="ARBA00022605"/>
    </source>
</evidence>
<feature type="domain" description="Nucleoside phosphorylase" evidence="6">
    <location>
        <begin position="2"/>
        <end position="227"/>
    </location>
</feature>
<sequence>MTLGIIAAMSEELEILLKDMQLDSSTTKAGMTFNKGKLWNNDVIAVVCGIGKVNAAVCTQILVSEFNVDKVINVGVAGGIGKDIYPGDVVIATNLVEHDMDTTAFGDPHGQVPRMDTFDFKCDSSLIELANKACEKVGGFNTFTGRIVSGDVFVADVEKIKWLEKEFNALSCEMEGASIAHVCYLNNIPVVVIRSISDNANNGAHMDFEKFTPIAVKNSTSILKEMLLSFN</sequence>
<dbReference type="EC" id="3.2.2.9" evidence="2"/>
<dbReference type="PANTHER" id="PTHR46832">
    <property type="entry name" value="5'-METHYLTHIOADENOSINE/S-ADENOSYLHOMOCYSTEINE NUCLEOSIDASE"/>
    <property type="match status" value="1"/>
</dbReference>
<proteinExistence type="predicted"/>
<dbReference type="GO" id="GO:0009164">
    <property type="term" value="P:nucleoside catabolic process"/>
    <property type="evidence" value="ECO:0007669"/>
    <property type="project" value="InterPro"/>
</dbReference>
<dbReference type="GO" id="GO:0019284">
    <property type="term" value="P:L-methionine salvage from S-adenosylmethionine"/>
    <property type="evidence" value="ECO:0007669"/>
    <property type="project" value="TreeGrafter"/>
</dbReference>
<dbReference type="EMBL" id="CACRTV010000051">
    <property type="protein sequence ID" value="VYU36168.1"/>
    <property type="molecule type" value="Genomic_DNA"/>
</dbReference>
<dbReference type="InterPro" id="IPR000845">
    <property type="entry name" value="Nucleoside_phosphorylase_d"/>
</dbReference>
<dbReference type="RefSeq" id="WP_156561396.1">
    <property type="nucleotide sequence ID" value="NZ_CACRTV010000051.1"/>
</dbReference>
<dbReference type="CDD" id="cd09008">
    <property type="entry name" value="MTAN"/>
    <property type="match status" value="1"/>
</dbReference>
<evidence type="ECO:0000256" key="1">
    <source>
        <dbReference type="ARBA" id="ARBA00004945"/>
    </source>
</evidence>
<evidence type="ECO:0000256" key="5">
    <source>
        <dbReference type="ARBA" id="ARBA00023167"/>
    </source>
</evidence>
<dbReference type="NCBIfam" id="NF004079">
    <property type="entry name" value="PRK05584.1"/>
    <property type="match status" value="1"/>
</dbReference>
<gene>
    <name evidence="7" type="primary">mtnN_2</name>
    <name evidence="7" type="ORF">CPLFYP93_02091</name>
</gene>
<dbReference type="UniPathway" id="UPA00904">
    <property type="reaction ID" value="UER00871"/>
</dbReference>
<dbReference type="GO" id="GO:0019509">
    <property type="term" value="P:L-methionine salvage from methylthioadenosine"/>
    <property type="evidence" value="ECO:0007669"/>
    <property type="project" value="UniProtKB-UniPathway"/>
</dbReference>
<protein>
    <recommendedName>
        <fullName evidence="2">adenosylhomocysteine nucleosidase</fullName>
        <ecNumber evidence="2">3.2.2.9</ecNumber>
    </recommendedName>
</protein>
<dbReference type="InterPro" id="IPR010049">
    <property type="entry name" value="MTA_SAH_Nsdase"/>
</dbReference>
<reference evidence="7" key="1">
    <citation type="submission" date="2019-11" db="EMBL/GenBank/DDBJ databases">
        <authorList>
            <person name="Feng L."/>
        </authorList>
    </citation>
    <scope>NUCLEOTIDE SEQUENCE</scope>
    <source>
        <strain evidence="7">CParaputrificumLFYP93</strain>
    </source>
</reference>
<keyword evidence="4 7" id="KW-0378">Hydrolase</keyword>
<dbReference type="InterPro" id="IPR035994">
    <property type="entry name" value="Nucleoside_phosphorylase_sf"/>
</dbReference>
<comment type="pathway">
    <text evidence="1">Amino-acid biosynthesis; L-methionine biosynthesis via salvage pathway; S-methyl-5-thio-alpha-D-ribose 1-phosphate from S-methyl-5'-thioadenosine (hydrolase route): step 1/2.</text>
</comment>
<dbReference type="Pfam" id="PF01048">
    <property type="entry name" value="PNP_UDP_1"/>
    <property type="match status" value="1"/>
</dbReference>
<dbReference type="AlphaFoldDB" id="A0A6N3E8N7"/>
<dbReference type="NCBIfam" id="TIGR01704">
    <property type="entry name" value="MTA_SAH-Nsdase"/>
    <property type="match status" value="1"/>
</dbReference>
<dbReference type="SUPFAM" id="SSF53167">
    <property type="entry name" value="Purine and uridine phosphorylases"/>
    <property type="match status" value="1"/>
</dbReference>
<dbReference type="PANTHER" id="PTHR46832:SF1">
    <property type="entry name" value="5'-METHYLTHIOADENOSINE_S-ADENOSYLHOMOCYSTEINE NUCLEOSIDASE"/>
    <property type="match status" value="1"/>
</dbReference>
<keyword evidence="5" id="KW-0486">Methionine biosynthesis</keyword>
<evidence type="ECO:0000313" key="7">
    <source>
        <dbReference type="EMBL" id="VYU36168.1"/>
    </source>
</evidence>
<dbReference type="GO" id="GO:0008782">
    <property type="term" value="F:adenosylhomocysteine nucleosidase activity"/>
    <property type="evidence" value="ECO:0007669"/>
    <property type="project" value="UniProtKB-EC"/>
</dbReference>